<dbReference type="STRING" id="27835.A0A0N4XCG1"/>
<organism evidence="4">
    <name type="scientific">Nippostrongylus brasiliensis</name>
    <name type="common">Rat hookworm</name>
    <dbReference type="NCBI Taxonomy" id="27835"/>
    <lineage>
        <taxon>Eukaryota</taxon>
        <taxon>Metazoa</taxon>
        <taxon>Ecdysozoa</taxon>
        <taxon>Nematoda</taxon>
        <taxon>Chromadorea</taxon>
        <taxon>Rhabditida</taxon>
        <taxon>Rhabditina</taxon>
        <taxon>Rhabditomorpha</taxon>
        <taxon>Strongyloidea</taxon>
        <taxon>Heligmosomidae</taxon>
        <taxon>Nippostrongylus</taxon>
    </lineage>
</organism>
<proteinExistence type="predicted"/>
<protein>
    <submittedName>
        <fullName evidence="4">Reverse transcriptase domain-containing protein</fullName>
    </submittedName>
</protein>
<accession>A0A0N4XCG1</accession>
<evidence type="ECO:0000313" key="3">
    <source>
        <dbReference type="Proteomes" id="UP000271162"/>
    </source>
</evidence>
<reference evidence="2 3" key="2">
    <citation type="submission" date="2018-11" db="EMBL/GenBank/DDBJ databases">
        <authorList>
            <consortium name="Pathogen Informatics"/>
        </authorList>
    </citation>
    <scope>NUCLEOTIDE SEQUENCE [LARGE SCALE GENOMIC DNA]</scope>
</reference>
<evidence type="ECO:0000259" key="1">
    <source>
        <dbReference type="PROSITE" id="PS50878"/>
    </source>
</evidence>
<dbReference type="WBParaSite" id="NBR_0000013401-mRNA-1">
    <property type="protein sequence ID" value="NBR_0000013401-mRNA-1"/>
    <property type="gene ID" value="NBR_0000013401"/>
</dbReference>
<evidence type="ECO:0000313" key="4">
    <source>
        <dbReference type="WBParaSite" id="NBR_0000013401-mRNA-1"/>
    </source>
</evidence>
<feature type="domain" description="Reverse transcriptase" evidence="1">
    <location>
        <begin position="1"/>
        <end position="103"/>
    </location>
</feature>
<reference evidence="4" key="1">
    <citation type="submission" date="2017-02" db="UniProtKB">
        <authorList>
            <consortium name="WormBaseParasite"/>
        </authorList>
    </citation>
    <scope>IDENTIFICATION</scope>
</reference>
<dbReference type="EMBL" id="UYSL01000035">
    <property type="protein sequence ID" value="VDL62408.1"/>
    <property type="molecule type" value="Genomic_DNA"/>
</dbReference>
<evidence type="ECO:0000313" key="2">
    <source>
        <dbReference type="EMBL" id="VDL62408.1"/>
    </source>
</evidence>
<dbReference type="InterPro" id="IPR000477">
    <property type="entry name" value="RT_dom"/>
</dbReference>
<dbReference type="PROSITE" id="PS50878">
    <property type="entry name" value="RT_POL"/>
    <property type="match status" value="1"/>
</dbReference>
<sequence>MGVESVSSKLILLCQTLIEVSRELCLTFINIKKAFDSVETEAVIEALCKQDVSTQYLNILSELYKGFTIVITPFYNNVRINVKRGVRQGDTISPKLFNASLEN</sequence>
<dbReference type="Pfam" id="PF00078">
    <property type="entry name" value="RVT_1"/>
    <property type="match status" value="1"/>
</dbReference>
<name>A0A0N4XCG1_NIPBR</name>
<dbReference type="AlphaFoldDB" id="A0A0N4XCG1"/>
<dbReference type="OMA" id="NIHTMAR"/>
<gene>
    <name evidence="2" type="ORF">NBR_LOCUS135</name>
</gene>
<dbReference type="PANTHER" id="PTHR19446">
    <property type="entry name" value="REVERSE TRANSCRIPTASES"/>
    <property type="match status" value="1"/>
</dbReference>
<keyword evidence="3" id="KW-1185">Reference proteome</keyword>
<dbReference type="Proteomes" id="UP000271162">
    <property type="component" value="Unassembled WGS sequence"/>
</dbReference>